<sequence>MSTEAVASERKPSHTYDPNREDVKFHGDGESRVQRYRFNTKEKDQMFCGKCGASLGIDFRDFFKPKMVYGISVRTFNGIDLDTLEFEKSDGLQLVSPAGDLSGMWHEEGAETVTKTV</sequence>
<dbReference type="Proteomes" id="UP001583177">
    <property type="component" value="Unassembled WGS sequence"/>
</dbReference>
<gene>
    <name evidence="2" type="ORF">Daus18300_010946</name>
</gene>
<proteinExistence type="predicted"/>
<feature type="region of interest" description="Disordered" evidence="1">
    <location>
        <begin position="1"/>
        <end position="26"/>
    </location>
</feature>
<keyword evidence="3" id="KW-1185">Reference proteome</keyword>
<reference evidence="2 3" key="1">
    <citation type="journal article" date="2024" name="IMA Fungus">
        <title>IMA Genome - F19 : A genome assembly and annotation guide to empower mycologists, including annotated draft genome sequences of Ceratocystis pirilliformis, Diaporthe australafricana, Fusarium ophioides, Paecilomyces lecythidis, and Sporothrix stenoceras.</title>
        <authorList>
            <person name="Aylward J."/>
            <person name="Wilson A.M."/>
            <person name="Visagie C.M."/>
            <person name="Spraker J."/>
            <person name="Barnes I."/>
            <person name="Buitendag C."/>
            <person name="Ceriani C."/>
            <person name="Del Mar Angel L."/>
            <person name="du Plessis D."/>
            <person name="Fuchs T."/>
            <person name="Gasser K."/>
            <person name="Kramer D."/>
            <person name="Li W."/>
            <person name="Munsamy K."/>
            <person name="Piso A."/>
            <person name="Price J.L."/>
            <person name="Sonnekus B."/>
            <person name="Thomas C."/>
            <person name="van der Nest A."/>
            <person name="van Dijk A."/>
            <person name="van Heerden A."/>
            <person name="van Vuuren N."/>
            <person name="Yilmaz N."/>
            <person name="Duong T.A."/>
            <person name="van der Merwe N.A."/>
            <person name="Wingfield M.J."/>
            <person name="Wingfield B.D."/>
        </authorList>
    </citation>
    <scope>NUCLEOTIDE SEQUENCE [LARGE SCALE GENOMIC DNA]</scope>
    <source>
        <strain evidence="2 3">CMW 18300</strain>
    </source>
</reference>
<dbReference type="Gene3D" id="2.170.150.70">
    <property type="match status" value="1"/>
</dbReference>
<name>A0ABR3W8E0_9PEZI</name>
<evidence type="ECO:0000313" key="3">
    <source>
        <dbReference type="Proteomes" id="UP001583177"/>
    </source>
</evidence>
<comment type="caution">
    <text evidence="2">The sequence shown here is derived from an EMBL/GenBank/DDBJ whole genome shotgun (WGS) entry which is preliminary data.</text>
</comment>
<dbReference type="SUPFAM" id="SSF51316">
    <property type="entry name" value="Mss4-like"/>
    <property type="match status" value="1"/>
</dbReference>
<evidence type="ECO:0000256" key="1">
    <source>
        <dbReference type="SAM" id="MobiDB-lite"/>
    </source>
</evidence>
<accession>A0ABR3W8E0</accession>
<feature type="compositionally biased region" description="Basic and acidic residues" evidence="1">
    <location>
        <begin position="7"/>
        <end position="26"/>
    </location>
</feature>
<protein>
    <recommendedName>
        <fullName evidence="4">CENP-V/GFA domain-containing protein</fullName>
    </recommendedName>
</protein>
<organism evidence="2 3">
    <name type="scientific">Diaporthe australafricana</name>
    <dbReference type="NCBI Taxonomy" id="127596"/>
    <lineage>
        <taxon>Eukaryota</taxon>
        <taxon>Fungi</taxon>
        <taxon>Dikarya</taxon>
        <taxon>Ascomycota</taxon>
        <taxon>Pezizomycotina</taxon>
        <taxon>Sordariomycetes</taxon>
        <taxon>Sordariomycetidae</taxon>
        <taxon>Diaporthales</taxon>
        <taxon>Diaporthaceae</taxon>
        <taxon>Diaporthe</taxon>
    </lineage>
</organism>
<evidence type="ECO:0008006" key="4">
    <source>
        <dbReference type="Google" id="ProtNLM"/>
    </source>
</evidence>
<dbReference type="InterPro" id="IPR011057">
    <property type="entry name" value="Mss4-like_sf"/>
</dbReference>
<evidence type="ECO:0000313" key="2">
    <source>
        <dbReference type="EMBL" id="KAL1855771.1"/>
    </source>
</evidence>
<dbReference type="EMBL" id="JAWRVE010000127">
    <property type="protein sequence ID" value="KAL1855771.1"/>
    <property type="molecule type" value="Genomic_DNA"/>
</dbReference>